<keyword evidence="1" id="KW-1133">Transmembrane helix</keyword>
<proteinExistence type="predicted"/>
<dbReference type="SUPFAM" id="SSF53335">
    <property type="entry name" value="S-adenosyl-L-methionine-dependent methyltransferases"/>
    <property type="match status" value="1"/>
</dbReference>
<comment type="caution">
    <text evidence="6">The sequence shown here is derived from an EMBL/GenBank/DDBJ whole genome shotgun (WGS) entry which is preliminary data.</text>
</comment>
<evidence type="ECO:0000259" key="3">
    <source>
        <dbReference type="Pfam" id="PF22933"/>
    </source>
</evidence>
<evidence type="ECO:0000256" key="1">
    <source>
        <dbReference type="SAM" id="Phobius"/>
    </source>
</evidence>
<dbReference type="Pfam" id="PF22933">
    <property type="entry name" value="ComC_SSD"/>
    <property type="match status" value="1"/>
</dbReference>
<dbReference type="PANTHER" id="PTHR31378:SF17">
    <property type="match status" value="1"/>
</dbReference>
<dbReference type="PANTHER" id="PTHR31378">
    <property type="entry name" value="EGF-LIKE DOMAIN-CONTAINING PROTEIN-RELATED-RELATED"/>
    <property type="match status" value="1"/>
</dbReference>
<organism evidence="6 7">
    <name type="scientific">Polysphondylium violaceum</name>
    <dbReference type="NCBI Taxonomy" id="133409"/>
    <lineage>
        <taxon>Eukaryota</taxon>
        <taxon>Amoebozoa</taxon>
        <taxon>Evosea</taxon>
        <taxon>Eumycetozoa</taxon>
        <taxon>Dictyostelia</taxon>
        <taxon>Dictyosteliales</taxon>
        <taxon>Dictyosteliaceae</taxon>
        <taxon>Polysphondylium</taxon>
    </lineage>
</organism>
<gene>
    <name evidence="6" type="ORF">CYY_008010</name>
</gene>
<feature type="domain" description="ComC supersandwich" evidence="3">
    <location>
        <begin position="1321"/>
        <end position="1543"/>
    </location>
</feature>
<feature type="domain" description="DUF7034" evidence="4">
    <location>
        <begin position="1060"/>
        <end position="1181"/>
    </location>
</feature>
<dbReference type="CDD" id="cd02440">
    <property type="entry name" value="AdoMet_MTases"/>
    <property type="match status" value="1"/>
</dbReference>
<dbReference type="InterPro" id="IPR055463">
    <property type="entry name" value="DUF7035"/>
</dbReference>
<keyword evidence="1" id="KW-0472">Membrane</keyword>
<evidence type="ECO:0000313" key="7">
    <source>
        <dbReference type="Proteomes" id="UP000695562"/>
    </source>
</evidence>
<feature type="domain" description="Methyltransferase type 11" evidence="2">
    <location>
        <begin position="93"/>
        <end position="181"/>
    </location>
</feature>
<evidence type="ECO:0000259" key="4">
    <source>
        <dbReference type="Pfam" id="PF23033"/>
    </source>
</evidence>
<dbReference type="Proteomes" id="UP000695562">
    <property type="component" value="Unassembled WGS sequence"/>
</dbReference>
<evidence type="ECO:0000259" key="5">
    <source>
        <dbReference type="Pfam" id="PF23034"/>
    </source>
</evidence>
<name>A0A8J4UXA3_9MYCE</name>
<dbReference type="InterPro" id="IPR054484">
    <property type="entry name" value="ComC_SSD"/>
</dbReference>
<dbReference type="OrthoDB" id="24200at2759"/>
<dbReference type="GO" id="GO:0008757">
    <property type="term" value="F:S-adenosylmethionine-dependent methyltransferase activity"/>
    <property type="evidence" value="ECO:0007669"/>
    <property type="project" value="InterPro"/>
</dbReference>
<dbReference type="Pfam" id="PF23033">
    <property type="entry name" value="DUF7034"/>
    <property type="match status" value="1"/>
</dbReference>
<evidence type="ECO:0008006" key="8">
    <source>
        <dbReference type="Google" id="ProtNLM"/>
    </source>
</evidence>
<keyword evidence="7" id="KW-1185">Reference proteome</keyword>
<dbReference type="Gene3D" id="3.40.50.150">
    <property type="entry name" value="Vaccinia Virus protein VP39"/>
    <property type="match status" value="1"/>
</dbReference>
<dbReference type="Pfam" id="PF23034">
    <property type="entry name" value="DUF7035"/>
    <property type="match status" value="1"/>
</dbReference>
<evidence type="ECO:0000259" key="2">
    <source>
        <dbReference type="Pfam" id="PF08241"/>
    </source>
</evidence>
<feature type="transmembrane region" description="Helical" evidence="1">
    <location>
        <begin position="1569"/>
        <end position="1592"/>
    </location>
</feature>
<accession>A0A8J4UXA3</accession>
<dbReference type="EMBL" id="AJWJ01000461">
    <property type="protein sequence ID" value="KAF2070665.1"/>
    <property type="molecule type" value="Genomic_DNA"/>
</dbReference>
<keyword evidence="1" id="KW-0812">Transmembrane</keyword>
<feature type="domain" description="DUF7035" evidence="5">
    <location>
        <begin position="916"/>
        <end position="1051"/>
    </location>
</feature>
<protein>
    <recommendedName>
        <fullName evidence="8">Methyltransferase type 11 domain-containing protein</fullName>
    </recommendedName>
</protein>
<dbReference type="InterPro" id="IPR013216">
    <property type="entry name" value="Methyltransf_11"/>
</dbReference>
<sequence>MNSGVRRIIVQATTHNNNYSSIGNNSKRYFYSSTKRVMAETTAKLDSDKSNFKSLGDKFGKQSDSYRSFRPTYPDELFDVLKDHLDEKRDLALDVGCGNGQAAVKIATFFKKVIATDPSQGQLNNAIPADNIEYRLLPAEDSGLPAQSFDLITVAQAIHWFNLPSFFLETKRLLRDDGVLSFWTYTTMEITNNPLAQKIHRKYYDEDLGDKYWAKERRLVDNSYIDIIPPYENTIRKSLPYHKTMSIGTLLGYYSTWSGYQAYIKVNPDPLPRLKEEFCKAYNTTDLSAEIVETNFPLTIIICKKMLTQVSIDMPCSFMLDFSFPLKNPQGLIDPDMSPICKIGNNPSVTVCSVFQRYVNETNTVVWVTLSLPANTYDQQMDISIYKNDNTTLIKSGHIYYEKNVPMVFTCGLLKSVPTVKTLNGGKVYKYKGSAYYTGTGLYTFIQLESTEKNIVIETISMPSITYVPVILYRDNIIRLDIGIRIQPSIPSFDFILFNQNITLENIFAPEKIEQQVDIKGSFFDSPGYTNFSKVILDVYFEKGLDSPTSLSSMLVHGNNTHFKVADFFSYGYGSFFITVNNGSSRTFGSSEYVPQSVSDKPQSVSFTKYFYQKYNLFDTSFNTNNSYSIDFWNSLMNSAYPFGIVNVLSNGTMVNKISNFYNPSQISISGNIAPPFSSYFQLPINSYENQITDFSILKEFNFTWDGLILRVRLRLTDPIGISRYYFLPTSGRTGARGYRYFSFETLVSGTDKDGVYETTMSLGNQYSMISIIVFNKAQQQRSYPADTLYYKYGFGATSRVLPGVGISIIDVYVKDQEIDVSDKAVKTSVYLKMANSFPQADKSFVLSFLPLKLIQFYSFVNNQGYHQFDIEIPAKVRSGFLQYNIMFNNRNFLDNISIQGLFGVKSQINVTSKEFDYIGPVVESHQPAMTYYTMLYPNYELYLTWVIRFSDLSGFKSANVTFSTDFDRLGYSFNLNSSNLISGDIYDGVYQLRFPLISYCREMNFYISYLSTSDLIGNEWTYFRNTNYTLHPLYKYDTLSYPQPSFKLNCTYSTLDTTPSIQSLLILSPTLDTFSNNRVAKAEFKVVDTGDVGISLRHIPVCYFQTEDIQVVSVDSSIKTIENINSITYECSTTLPYGFGYRSNVLLSIYGISNNYYNLVGYSAIDLQQKFGTFINTTINQPVITSHSEFSYLGGKLVLDGYEFGNNGDNIVTITFINQTVLTPTPSSNSQNQLTIDYIGSTNNSFTIQLVNKNNRKSNLFTINPTRVCISDCGESLGYGYCNSRGGCTCLGDRVGPDCMALIDKPVITPNPNIPSVNVSTGNSSNTETPTFTSFISVVSLRELDLTGTIVNEYIFDNSKWIYYNQDTSSDSGSDSTSPPPMQAHSYLYTVNRPDVNTNITSTIQVFSQSTNITFGHQQLQMYPSSIKFTFNISSYAFSKSTNSLQLVMLATFKSKDTEVCSFTEFAPFSDTDEYLKIQIEDRSLFGRFIKYGIIDGREQVVTNTFLKDLSVSKSDESQSFIGLNIPYYTQHALLDPDFSVLVDQNKAGDKENSICPSQNNGLSRGQIAGIVIGGVVFLFIVSALVVYFLSKRGTSVLAIKLRRVVSKK</sequence>
<reference evidence="6" key="1">
    <citation type="submission" date="2020-01" db="EMBL/GenBank/DDBJ databases">
        <title>Development of genomics and gene disruption for Polysphondylium violaceum indicates a role for the polyketide synthase stlB in stalk morphogenesis.</title>
        <authorList>
            <person name="Narita B."/>
            <person name="Kawabe Y."/>
            <person name="Kin K."/>
            <person name="Saito T."/>
            <person name="Gibbs R."/>
            <person name="Kuspa A."/>
            <person name="Muzny D."/>
            <person name="Queller D."/>
            <person name="Richards S."/>
            <person name="Strassman J."/>
            <person name="Sucgang R."/>
            <person name="Worley K."/>
            <person name="Schaap P."/>
        </authorList>
    </citation>
    <scope>NUCLEOTIDE SEQUENCE</scope>
    <source>
        <strain evidence="6">QSvi11</strain>
    </source>
</reference>
<dbReference type="Pfam" id="PF08241">
    <property type="entry name" value="Methyltransf_11"/>
    <property type="match status" value="1"/>
</dbReference>
<dbReference type="InterPro" id="IPR029063">
    <property type="entry name" value="SAM-dependent_MTases_sf"/>
</dbReference>
<dbReference type="InterPro" id="IPR055462">
    <property type="entry name" value="DUF7034"/>
</dbReference>
<evidence type="ECO:0000313" key="6">
    <source>
        <dbReference type="EMBL" id="KAF2070665.1"/>
    </source>
</evidence>